<accession>A0A1I4E0B5</accession>
<dbReference type="InterPro" id="IPR027417">
    <property type="entry name" value="P-loop_NTPase"/>
</dbReference>
<evidence type="ECO:0000259" key="2">
    <source>
        <dbReference type="Pfam" id="PF05876"/>
    </source>
</evidence>
<gene>
    <name evidence="4" type="ORF">SAMN04488518_11363</name>
</gene>
<comment type="caution">
    <text evidence="4">The sequence shown here is derived from an EMBL/GenBank/DDBJ whole genome shotgun (WGS) entry which is preliminary data.</text>
</comment>
<dbReference type="RefSeq" id="WP_093522638.1">
    <property type="nucleotide sequence ID" value="NZ_FOSK01000013.1"/>
</dbReference>
<proteinExistence type="predicted"/>
<feature type="domain" description="Phage terminase large subunit GpA ATPase" evidence="2">
    <location>
        <begin position="58"/>
        <end position="310"/>
    </location>
</feature>
<feature type="compositionally biased region" description="Basic and acidic residues" evidence="1">
    <location>
        <begin position="661"/>
        <end position="672"/>
    </location>
</feature>
<dbReference type="Pfam" id="PF20454">
    <property type="entry name" value="GpA_nuclease"/>
    <property type="match status" value="1"/>
</dbReference>
<dbReference type="InterPro" id="IPR046454">
    <property type="entry name" value="GpA_endonuclease"/>
</dbReference>
<evidence type="ECO:0000313" key="5">
    <source>
        <dbReference type="Proteomes" id="UP000199598"/>
    </source>
</evidence>
<evidence type="ECO:0000259" key="3">
    <source>
        <dbReference type="Pfam" id="PF20454"/>
    </source>
</evidence>
<name>A0A1I4E0B5_9HYPH</name>
<reference evidence="4 5" key="1">
    <citation type="submission" date="2016-10" db="EMBL/GenBank/DDBJ databases">
        <authorList>
            <person name="Varghese N."/>
            <person name="Submissions S."/>
        </authorList>
    </citation>
    <scope>NUCLEOTIDE SEQUENCE [LARGE SCALE GENOMIC DNA]</scope>
    <source>
        <strain evidence="4 5">DSM 16392</strain>
    </source>
</reference>
<organism evidence="4 5">
    <name type="scientific">Pseudovibrio ascidiaceicola</name>
    <dbReference type="NCBI Taxonomy" id="285279"/>
    <lineage>
        <taxon>Bacteria</taxon>
        <taxon>Pseudomonadati</taxon>
        <taxon>Pseudomonadota</taxon>
        <taxon>Alphaproteobacteria</taxon>
        <taxon>Hyphomicrobiales</taxon>
        <taxon>Stappiaceae</taxon>
        <taxon>Pseudovibrio</taxon>
    </lineage>
</organism>
<dbReference type="InterPro" id="IPR046453">
    <property type="entry name" value="GpA_ATPase"/>
</dbReference>
<protein>
    <submittedName>
        <fullName evidence="4">Phage terminase, large subunit GpA</fullName>
    </submittedName>
</protein>
<dbReference type="EMBL" id="FOSK01000013">
    <property type="protein sequence ID" value="SFK98440.1"/>
    <property type="molecule type" value="Genomic_DNA"/>
</dbReference>
<evidence type="ECO:0000256" key="1">
    <source>
        <dbReference type="SAM" id="MobiDB-lite"/>
    </source>
</evidence>
<evidence type="ECO:0000313" key="4">
    <source>
        <dbReference type="EMBL" id="SFK98440.1"/>
    </source>
</evidence>
<feature type="compositionally biased region" description="Basic residues" evidence="1">
    <location>
        <begin position="673"/>
        <end position="684"/>
    </location>
</feature>
<dbReference type="Gene3D" id="3.40.50.300">
    <property type="entry name" value="P-loop containing nucleotide triphosphate hydrolases"/>
    <property type="match status" value="1"/>
</dbReference>
<keyword evidence="5" id="KW-1185">Reference proteome</keyword>
<dbReference type="Pfam" id="PF05876">
    <property type="entry name" value="GpA_ATPase"/>
    <property type="match status" value="1"/>
</dbReference>
<dbReference type="Proteomes" id="UP000199598">
    <property type="component" value="Unassembled WGS sequence"/>
</dbReference>
<sequence length="684" mass="77524">MQETLGSLQNANTRVYGAARLVTRVLAKAIRPKKPLPFHEWLPKNIELVDGPRRGELWNAKDAPYLPEIAECLSADHPCNYVCVRKSQQTGVSILGLSWSIYLAENAPDNILYAVPGDQALKETNSMKIMPLIEAWEKRTSKRVIEPVASRSGKGSTTFEKKFPGGALSLANANSEMDLSSKTIKFGVKDEVSKWEETDNGGDPEELFFGRFTAFRREKSYKIFALSTPEHDSGDEDGEGPGHCRIDRDFKRSDQRFWHISCPSCEFEQRQDWSGFQVNRENPEESTYLCEECGHSITEAERVVAVRKGRFIATKPSEGRQPGFHVDAFCSLMMSYGDIARDYINAEKRSEAAKKNFTNLVLAKAYAMRGNAPKHERLMERREQLERGKIPAEGLLFVAGADVQHYGIYVEAVAFGDDRQSWCVDAHFFEGSTDDIKAGAWLKLDTFYKQGFKDAWGIERRLDGLAVDAGDSGRMEQVLSWCRARPDTYAIKGQGGRGVPAIGLPQKKSVNKRGKRVKVRGSQLWPVGTWGLKHEFFGSLHKSGMAAGAECDPPGYCHFGVWLDEEYFLQITAEYFDQKLVKGRLKEEWKKSRKDNHFLDCRIYAMAIAEHLGLTSNTDNDWARLRKRLVPEKELDLLSPEVVKANQADIPIETSQTKAAPAHDKGWAERQERIRKRREKWRNR</sequence>
<feature type="region of interest" description="Disordered" evidence="1">
    <location>
        <begin position="654"/>
        <end position="684"/>
    </location>
</feature>
<feature type="domain" description="Terminase large subunit GpA endonuclease" evidence="3">
    <location>
        <begin position="322"/>
        <end position="619"/>
    </location>
</feature>